<dbReference type="EMBL" id="CAUYUJ010017445">
    <property type="protein sequence ID" value="CAK0874871.1"/>
    <property type="molecule type" value="Genomic_DNA"/>
</dbReference>
<keyword evidence="3" id="KW-1185">Reference proteome</keyword>
<evidence type="ECO:0000313" key="2">
    <source>
        <dbReference type="EMBL" id="CAK0874871.1"/>
    </source>
</evidence>
<evidence type="ECO:0000256" key="1">
    <source>
        <dbReference type="SAM" id="MobiDB-lite"/>
    </source>
</evidence>
<evidence type="ECO:0000313" key="3">
    <source>
        <dbReference type="Proteomes" id="UP001189429"/>
    </source>
</evidence>
<sequence length="392" mass="44697">MVLKRPSATKTKDWKNVPYARGKNATPGRGLRREQAKWKRTVPELLAASDVEIVNILREDKLLVDWTGATCPICGRGTLGELVARPHKGNRLLHRCDAKCCQRYVSPVYLNPIFSEHSRAESLQKQAVLLRAKLAGTPHANAHVMFGVNHKAVERIWSNVEQARRMYVEDVEPTIEYSGSKVWADVEADEATFDKLDMTDGPEPLGDPTHPVMWEQWLGIVQRGRPRTLTLTRLCPEMAEKRAPGPGAVRKVEWKPLAERWLEDRDVVFHTDSARSYKLRVPGVIHDFVVHQKKYKKVGGKRVLIPPRYVELQTHVLPSGKHLKVKSGTQIIDRAWRFIKDRLHRSATAKAGTKLLATKIRSAQYDYWHKDDGMWAETGEMVQHIMRDVLVA</sequence>
<feature type="region of interest" description="Disordered" evidence="1">
    <location>
        <begin position="1"/>
        <end position="34"/>
    </location>
</feature>
<accession>A0ABN9VPP2</accession>
<gene>
    <name evidence="2" type="ORF">PCOR1329_LOCUS59659</name>
</gene>
<name>A0ABN9VPP2_9DINO</name>
<comment type="caution">
    <text evidence="2">The sequence shown here is derived from an EMBL/GenBank/DDBJ whole genome shotgun (WGS) entry which is preliminary data.</text>
</comment>
<protein>
    <submittedName>
        <fullName evidence="2">Uncharacterized protein</fullName>
    </submittedName>
</protein>
<reference evidence="2" key="1">
    <citation type="submission" date="2023-10" db="EMBL/GenBank/DDBJ databases">
        <authorList>
            <person name="Chen Y."/>
            <person name="Shah S."/>
            <person name="Dougan E. K."/>
            <person name="Thang M."/>
            <person name="Chan C."/>
        </authorList>
    </citation>
    <scope>NUCLEOTIDE SEQUENCE [LARGE SCALE GENOMIC DNA]</scope>
</reference>
<dbReference type="Proteomes" id="UP001189429">
    <property type="component" value="Unassembled WGS sequence"/>
</dbReference>
<proteinExistence type="predicted"/>
<organism evidence="2 3">
    <name type="scientific">Prorocentrum cordatum</name>
    <dbReference type="NCBI Taxonomy" id="2364126"/>
    <lineage>
        <taxon>Eukaryota</taxon>
        <taxon>Sar</taxon>
        <taxon>Alveolata</taxon>
        <taxon>Dinophyceae</taxon>
        <taxon>Prorocentrales</taxon>
        <taxon>Prorocentraceae</taxon>
        <taxon>Prorocentrum</taxon>
    </lineage>
</organism>